<dbReference type="GO" id="GO:0004721">
    <property type="term" value="F:phosphoprotein phosphatase activity"/>
    <property type="evidence" value="ECO:0007669"/>
    <property type="project" value="UniProtKB-KW"/>
</dbReference>
<dbReference type="SUPFAM" id="SSF53474">
    <property type="entry name" value="alpha/beta-Hydrolases"/>
    <property type="match status" value="1"/>
</dbReference>
<sequence length="690" mass="77928">MTQLDQKLLSDDGNKHHCSISSMNSRSDEAEDLLVAASNNGTSSYKDSSFLSLSSSPSSKSSVELQRLVKEQHDKTSTFWGKLTQFTKIALFGYQNKLEQYILLNEANDCALVAKYATVVDVDLKRQTSLSIDSITLAALKIPHPLTNFTKNEANQQMAQDIKQNVTKKLEESPIILFIHGMGGQMSQFEPLMGLLSQCSEVVSLDLPGFGNSKLSFNDKHKFLSPISTTDRNRISTSIAQMTWEDFTTENIVNIVFEFISQQIPDNRKVILVGHSMGTHISIKVAKKLPRSKVEGLILLAPPDIINDTESTTNVQKPVHHKSLSLFKIFTHLPRLFDYFRIWDRLPGLQSTSVMRQLSRENNSYYNSLRQFRWNLDVNSSVSLRYAKGFERAKTSDLVTAVEKFNDNPNDKHTYEKTLFIGGSHDQLTGVRPIYDANNFLTRTFGKKVSSAIEVKDVGHSLLLVKPEFISGIILNHIEQKFPERLHLSPAWVLKVKAIISGDKWGLKNELKWLNLKPISSNITRRNGTDIAPLLGMKTLREGDQFHSPTVVESFFYSDRSSHKKDITGNLIAIIDISADIPPYSPKSFQNIQYYKCATVSKVVPDQSSIRRFIQLVNDILQSNSSTNGEPLIGVHCHYGFNRTGFLICCYLIEELGWSVQEAVEGFRRAKEPGIKHPHFIDALYVRYDT</sequence>
<dbReference type="InterPro" id="IPR016130">
    <property type="entry name" value="Tyr_Pase_AS"/>
</dbReference>
<evidence type="ECO:0000259" key="4">
    <source>
        <dbReference type="PROSITE" id="PS50056"/>
    </source>
</evidence>
<feature type="domain" description="Tyrosine-protein phosphatase" evidence="3">
    <location>
        <begin position="546"/>
        <end position="690"/>
    </location>
</feature>
<protein>
    <submittedName>
        <fullName evidence="5">Uncharacterized protein</fullName>
    </submittedName>
</protein>
<keyword evidence="2" id="KW-0904">Protein phosphatase</keyword>
<dbReference type="EMBL" id="CH981525">
    <property type="protein sequence ID" value="EDK43632.1"/>
    <property type="molecule type" value="Genomic_DNA"/>
</dbReference>
<dbReference type="InterPro" id="IPR020422">
    <property type="entry name" value="TYR_PHOSPHATASE_DUAL_dom"/>
</dbReference>
<evidence type="ECO:0000256" key="2">
    <source>
        <dbReference type="ARBA" id="ARBA00022912"/>
    </source>
</evidence>
<dbReference type="PANTHER" id="PTHR10367">
    <property type="entry name" value="MRNA-CAPPING ENZYME"/>
    <property type="match status" value="1"/>
</dbReference>
<name>A5DWS4_LODEL</name>
<dbReference type="PANTHER" id="PTHR10367:SF25">
    <property type="entry name" value="DUAL SPECIFICITY PHOSPHATASE CATALYTIC DOMAIN PROTEIN (AFU_ORTHOLOGUE AFUA_1G03540)"/>
    <property type="match status" value="1"/>
</dbReference>
<feature type="domain" description="Tyrosine specific protein phosphatases" evidence="4">
    <location>
        <begin position="611"/>
        <end position="671"/>
    </location>
</feature>
<dbReference type="PROSITE" id="PS00383">
    <property type="entry name" value="TYR_PHOSPHATASE_1"/>
    <property type="match status" value="1"/>
</dbReference>
<accession>A5DWS4</accession>
<evidence type="ECO:0000259" key="3">
    <source>
        <dbReference type="PROSITE" id="PS50054"/>
    </source>
</evidence>
<dbReference type="AlphaFoldDB" id="A5DWS4"/>
<dbReference type="Proteomes" id="UP000001996">
    <property type="component" value="Unassembled WGS sequence"/>
</dbReference>
<dbReference type="InterPro" id="IPR000340">
    <property type="entry name" value="Dual-sp_phosphatase_cat-dom"/>
</dbReference>
<proteinExistence type="predicted"/>
<dbReference type="Pfam" id="PF00782">
    <property type="entry name" value="DSPc"/>
    <property type="match status" value="1"/>
</dbReference>
<dbReference type="SMART" id="SM00404">
    <property type="entry name" value="PTPc_motif"/>
    <property type="match status" value="1"/>
</dbReference>
<dbReference type="eggNOG" id="KOG2386">
    <property type="taxonomic scope" value="Eukaryota"/>
</dbReference>
<organism evidence="5 6">
    <name type="scientific">Lodderomyces elongisporus (strain ATCC 11503 / CBS 2605 / JCM 1781 / NBRC 1676 / NRRL YB-4239)</name>
    <name type="common">Yeast</name>
    <name type="synonym">Saccharomyces elongisporus</name>
    <dbReference type="NCBI Taxonomy" id="379508"/>
    <lineage>
        <taxon>Eukaryota</taxon>
        <taxon>Fungi</taxon>
        <taxon>Dikarya</taxon>
        <taxon>Ascomycota</taxon>
        <taxon>Saccharomycotina</taxon>
        <taxon>Pichiomycetes</taxon>
        <taxon>Debaryomycetaceae</taxon>
        <taxon>Candida/Lodderomyces clade</taxon>
        <taxon>Lodderomyces</taxon>
    </lineage>
</organism>
<dbReference type="InterPro" id="IPR003595">
    <property type="entry name" value="Tyr_Pase_cat"/>
</dbReference>
<dbReference type="SUPFAM" id="SSF52799">
    <property type="entry name" value="(Phosphotyrosine protein) phosphatases II"/>
    <property type="match status" value="1"/>
</dbReference>
<dbReference type="PROSITE" id="PS50054">
    <property type="entry name" value="TYR_PHOSPHATASE_DUAL"/>
    <property type="match status" value="1"/>
</dbReference>
<dbReference type="OMA" id="PGIRHGH"/>
<dbReference type="OrthoDB" id="428974at2759"/>
<dbReference type="Pfam" id="PF00561">
    <property type="entry name" value="Abhydrolase_1"/>
    <property type="match status" value="1"/>
</dbReference>
<dbReference type="Gene3D" id="3.90.190.10">
    <property type="entry name" value="Protein tyrosine phosphatase superfamily"/>
    <property type="match status" value="1"/>
</dbReference>
<dbReference type="GO" id="GO:0006370">
    <property type="term" value="P:7-methylguanosine mRNA capping"/>
    <property type="evidence" value="ECO:0007669"/>
    <property type="project" value="TreeGrafter"/>
</dbReference>
<dbReference type="InterPro" id="IPR000387">
    <property type="entry name" value="Tyr_Pase_dom"/>
</dbReference>
<dbReference type="VEuPathDB" id="FungiDB:LELG_01811"/>
<dbReference type="KEGG" id="lel:PVL30_001785"/>
<keyword evidence="6" id="KW-1185">Reference proteome</keyword>
<dbReference type="InterPro" id="IPR029058">
    <property type="entry name" value="AB_hydrolase_fold"/>
</dbReference>
<reference evidence="5 6" key="1">
    <citation type="journal article" date="2009" name="Nature">
        <title>Evolution of pathogenicity and sexual reproduction in eight Candida genomes.</title>
        <authorList>
            <person name="Butler G."/>
            <person name="Rasmussen M.D."/>
            <person name="Lin M.F."/>
            <person name="Santos M.A."/>
            <person name="Sakthikumar S."/>
            <person name="Munro C.A."/>
            <person name="Rheinbay E."/>
            <person name="Grabherr M."/>
            <person name="Forche A."/>
            <person name="Reedy J.L."/>
            <person name="Agrafioti I."/>
            <person name="Arnaud M.B."/>
            <person name="Bates S."/>
            <person name="Brown A.J."/>
            <person name="Brunke S."/>
            <person name="Costanzo M.C."/>
            <person name="Fitzpatrick D.A."/>
            <person name="de Groot P.W."/>
            <person name="Harris D."/>
            <person name="Hoyer L.L."/>
            <person name="Hube B."/>
            <person name="Klis F.M."/>
            <person name="Kodira C."/>
            <person name="Lennard N."/>
            <person name="Logue M.E."/>
            <person name="Martin R."/>
            <person name="Neiman A.M."/>
            <person name="Nikolaou E."/>
            <person name="Quail M.A."/>
            <person name="Quinn J."/>
            <person name="Santos M.C."/>
            <person name="Schmitzberger F.F."/>
            <person name="Sherlock G."/>
            <person name="Shah P."/>
            <person name="Silverstein K.A."/>
            <person name="Skrzypek M.S."/>
            <person name="Soll D."/>
            <person name="Staggs R."/>
            <person name="Stansfield I."/>
            <person name="Stumpf M.P."/>
            <person name="Sudbery P.E."/>
            <person name="Srikantha T."/>
            <person name="Zeng Q."/>
            <person name="Berman J."/>
            <person name="Berriman M."/>
            <person name="Heitman J."/>
            <person name="Gow N.A."/>
            <person name="Lorenz M.C."/>
            <person name="Birren B.W."/>
            <person name="Kellis M."/>
            <person name="Cuomo C.A."/>
        </authorList>
    </citation>
    <scope>NUCLEOTIDE SEQUENCE [LARGE SCALE GENOMIC DNA]</scope>
    <source>
        <strain evidence="6">ATCC 11503 / BCRC 21390 / CBS 2605 / JCM 1781 / NBRC 1676 / NRRL YB-4239</strain>
    </source>
</reference>
<evidence type="ECO:0000313" key="6">
    <source>
        <dbReference type="Proteomes" id="UP000001996"/>
    </source>
</evidence>
<dbReference type="PROSITE" id="PS50056">
    <property type="entry name" value="TYR_PHOSPHATASE_2"/>
    <property type="match status" value="1"/>
</dbReference>
<evidence type="ECO:0000313" key="5">
    <source>
        <dbReference type="EMBL" id="EDK43632.1"/>
    </source>
</evidence>
<dbReference type="GO" id="GO:0004484">
    <property type="term" value="F:mRNA guanylyltransferase activity"/>
    <property type="evidence" value="ECO:0007669"/>
    <property type="project" value="TreeGrafter"/>
</dbReference>
<keyword evidence="1" id="KW-0378">Hydrolase</keyword>
<dbReference type="InterPro" id="IPR051029">
    <property type="entry name" value="mRNA_Capping_Enz/RNA_Phosphat"/>
</dbReference>
<evidence type="ECO:0000256" key="1">
    <source>
        <dbReference type="ARBA" id="ARBA00022801"/>
    </source>
</evidence>
<dbReference type="STRING" id="379508.A5DWS4"/>
<dbReference type="HOGENOM" id="CLU_013931_1_0_1"/>
<dbReference type="InParanoid" id="A5DWS4"/>
<gene>
    <name evidence="5" type="ORF">LELG_01811</name>
</gene>
<dbReference type="Gene3D" id="3.40.50.1820">
    <property type="entry name" value="alpha/beta hydrolase"/>
    <property type="match status" value="1"/>
</dbReference>
<dbReference type="InterPro" id="IPR029021">
    <property type="entry name" value="Prot-tyrosine_phosphatase-like"/>
</dbReference>
<dbReference type="SMART" id="SM00195">
    <property type="entry name" value="DSPc"/>
    <property type="match status" value="1"/>
</dbReference>
<dbReference type="InterPro" id="IPR000073">
    <property type="entry name" value="AB_hydrolase_1"/>
</dbReference>
<dbReference type="GeneID" id="5233734"/>